<dbReference type="RefSeq" id="WP_250929321.1">
    <property type="nucleotide sequence ID" value="NZ_JAMQBK010000036.1"/>
</dbReference>
<protein>
    <submittedName>
        <fullName evidence="2">Uncharacterized protein</fullName>
    </submittedName>
</protein>
<evidence type="ECO:0000313" key="2">
    <source>
        <dbReference type="EMBL" id="MCM2371688.1"/>
    </source>
</evidence>
<accession>A0ABT0U485</accession>
<proteinExistence type="predicted"/>
<dbReference type="EMBL" id="JAMQBK010000036">
    <property type="protein sequence ID" value="MCM2371688.1"/>
    <property type="molecule type" value="Genomic_DNA"/>
</dbReference>
<sequence length="88" mass="9531">MPHPNAASERGPFGYRPQPGGGHDGYDTWRPPEWGELLAKPFHFGGTRGILGGCIPSIETATTANRCVPKRPLGNVESMGRLETARVF</sequence>
<feature type="region of interest" description="Disordered" evidence="1">
    <location>
        <begin position="1"/>
        <end position="29"/>
    </location>
</feature>
<reference evidence="2 3" key="1">
    <citation type="journal article" date="2022" name="Syst. Appl. Microbiol.">
        <title>Rhodopirellula aestuarii sp. nov., a novel member of the genus Rhodopirellula isolated from brackish sediments collected in the Tagus River estuary, Portugal.</title>
        <authorList>
            <person name="Vitorino I.R."/>
            <person name="Klimek D."/>
            <person name="Calusinska M."/>
            <person name="Lobo-da-Cunha A."/>
            <person name="Vasconcelos V."/>
            <person name="Lage O.M."/>
        </authorList>
    </citation>
    <scope>NUCLEOTIDE SEQUENCE [LARGE SCALE GENOMIC DNA]</scope>
    <source>
        <strain evidence="2 3">ICT_H3.1</strain>
    </source>
</reference>
<evidence type="ECO:0000313" key="3">
    <source>
        <dbReference type="Proteomes" id="UP001202961"/>
    </source>
</evidence>
<gene>
    <name evidence="2" type="ORF">NB063_13835</name>
</gene>
<dbReference type="Proteomes" id="UP001202961">
    <property type="component" value="Unassembled WGS sequence"/>
</dbReference>
<evidence type="ECO:0000256" key="1">
    <source>
        <dbReference type="SAM" id="MobiDB-lite"/>
    </source>
</evidence>
<organism evidence="2 3">
    <name type="scientific">Aporhodopirellula aestuarii</name>
    <dbReference type="NCBI Taxonomy" id="2950107"/>
    <lineage>
        <taxon>Bacteria</taxon>
        <taxon>Pseudomonadati</taxon>
        <taxon>Planctomycetota</taxon>
        <taxon>Planctomycetia</taxon>
        <taxon>Pirellulales</taxon>
        <taxon>Pirellulaceae</taxon>
        <taxon>Aporhodopirellula</taxon>
    </lineage>
</organism>
<name>A0ABT0U485_9BACT</name>
<keyword evidence="3" id="KW-1185">Reference proteome</keyword>
<comment type="caution">
    <text evidence="2">The sequence shown here is derived from an EMBL/GenBank/DDBJ whole genome shotgun (WGS) entry which is preliminary data.</text>
</comment>